<dbReference type="AlphaFoldDB" id="A0A9Q3Z8X7"/>
<proteinExistence type="predicted"/>
<evidence type="ECO:0000313" key="2">
    <source>
        <dbReference type="Proteomes" id="UP001108029"/>
    </source>
</evidence>
<gene>
    <name evidence="1" type="ORF">LJ657_40245</name>
</gene>
<evidence type="ECO:0000313" key="1">
    <source>
        <dbReference type="EMBL" id="MCD9879701.1"/>
    </source>
</evidence>
<sequence>MDMWDTRTRGQHPLVDHVFAVAGAADSLKLSFFADEVEGRAVSVVARSRWDGLSQLAGIDGQSRALSTLLATDRRLADLRALTKEITEDAVQSRRLRTRLLATAEQDTGLPSIVFAPEDRPCSSTRPGWAWARHASDVLEYVAEDGAAHCALRFSHERPWIEEDPRWLAEAALAEVTKQFLAIRDIALAALGLLIGPTYSFAGNIPPNETSPCGVLRLAAPIVPGAPSLRSWPHEMTMTLAA</sequence>
<organism evidence="1 2">
    <name type="scientific">Streptomyces guryensis</name>
    <dbReference type="NCBI Taxonomy" id="2886947"/>
    <lineage>
        <taxon>Bacteria</taxon>
        <taxon>Bacillati</taxon>
        <taxon>Actinomycetota</taxon>
        <taxon>Actinomycetes</taxon>
        <taxon>Kitasatosporales</taxon>
        <taxon>Streptomycetaceae</taxon>
        <taxon>Streptomyces</taxon>
    </lineage>
</organism>
<comment type="caution">
    <text evidence="1">The sequence shown here is derived from an EMBL/GenBank/DDBJ whole genome shotgun (WGS) entry which is preliminary data.</text>
</comment>
<dbReference type="EMBL" id="JAJSBI010000031">
    <property type="protein sequence ID" value="MCD9879701.1"/>
    <property type="molecule type" value="Genomic_DNA"/>
</dbReference>
<accession>A0A9Q3Z8X7</accession>
<dbReference type="RefSeq" id="WP_232654645.1">
    <property type="nucleotide sequence ID" value="NZ_JAJSBI010000031.1"/>
</dbReference>
<name>A0A9Q3Z8X7_9ACTN</name>
<reference evidence="1" key="1">
    <citation type="submission" date="2021-12" db="EMBL/GenBank/DDBJ databases">
        <authorList>
            <person name="Lee J.-H."/>
            <person name="Kim S.-B."/>
        </authorList>
    </citation>
    <scope>NUCLEOTIDE SEQUENCE</scope>
    <source>
        <strain evidence="1">NR30</strain>
    </source>
</reference>
<protein>
    <submittedName>
        <fullName evidence="1">Uncharacterized protein</fullName>
    </submittedName>
</protein>
<keyword evidence="2" id="KW-1185">Reference proteome</keyword>
<dbReference type="Proteomes" id="UP001108029">
    <property type="component" value="Unassembled WGS sequence"/>
</dbReference>